<proteinExistence type="predicted"/>
<accession>A0ABS2HN15</accession>
<comment type="caution">
    <text evidence="1">The sequence shown here is derived from an EMBL/GenBank/DDBJ whole genome shotgun (WGS) entry which is preliminary data.</text>
</comment>
<dbReference type="Gene3D" id="3.40.50.1820">
    <property type="entry name" value="alpha/beta hydrolase"/>
    <property type="match status" value="1"/>
</dbReference>
<dbReference type="RefSeq" id="WP_205158981.1">
    <property type="nucleotide sequence ID" value="NZ_JAFEUM010000005.1"/>
</dbReference>
<sequence length="195" mass="22427">MSTKPSLLLYIHGFNSSPKSMKANIMADYVNTHRPDIQLLIPQIPCYPKPAIALLIQLIETHQSDYKIGLVGSSLGGYLSTWLNQQYGLKAVLVNPAVKPYELLSDYLGEQTNPYTNEHYTLDHTHIEDLKQLDVERLNEPTDFWLLQQMGDEVLDYRQAVDKFSVSRQTVEQGGDHSFQQFERFPEKIIQFLKL</sequence>
<dbReference type="PANTHER" id="PTHR35602:SF3">
    <property type="entry name" value="ESTERASE YQIA"/>
    <property type="match status" value="1"/>
</dbReference>
<dbReference type="PANTHER" id="PTHR35602">
    <property type="entry name" value="ESTERASE YQIA-RELATED"/>
    <property type="match status" value="1"/>
</dbReference>
<gene>
    <name evidence="1" type="primary">yqiA</name>
    <name evidence="1" type="ORF">JQC93_13650</name>
</gene>
<dbReference type="InterPro" id="IPR029058">
    <property type="entry name" value="AB_hydrolase_fold"/>
</dbReference>
<dbReference type="EMBL" id="JAFEUM010000005">
    <property type="protein sequence ID" value="MBM7037454.1"/>
    <property type="molecule type" value="Genomic_DNA"/>
</dbReference>
<evidence type="ECO:0000313" key="2">
    <source>
        <dbReference type="Proteomes" id="UP000809621"/>
    </source>
</evidence>
<evidence type="ECO:0000313" key="1">
    <source>
        <dbReference type="EMBL" id="MBM7037454.1"/>
    </source>
</evidence>
<reference evidence="1 2" key="1">
    <citation type="submission" date="2021-02" db="EMBL/GenBank/DDBJ databases">
        <authorList>
            <person name="Park J.-S."/>
        </authorList>
    </citation>
    <scope>NUCLEOTIDE SEQUENCE [LARGE SCALE GENOMIC DNA]</scope>
    <source>
        <strain evidence="1 2">188UL20-2</strain>
    </source>
</reference>
<dbReference type="Proteomes" id="UP000809621">
    <property type="component" value="Unassembled WGS sequence"/>
</dbReference>
<dbReference type="SUPFAM" id="SSF53474">
    <property type="entry name" value="alpha/beta-Hydrolases"/>
    <property type="match status" value="1"/>
</dbReference>
<protein>
    <submittedName>
        <fullName evidence="1">Esterase YqiA</fullName>
    </submittedName>
</protein>
<organism evidence="1 2">
    <name type="scientific">Vibrio ulleungensis</name>
    <dbReference type="NCBI Taxonomy" id="2807619"/>
    <lineage>
        <taxon>Bacteria</taxon>
        <taxon>Pseudomonadati</taxon>
        <taxon>Pseudomonadota</taxon>
        <taxon>Gammaproteobacteria</taxon>
        <taxon>Vibrionales</taxon>
        <taxon>Vibrionaceae</taxon>
        <taxon>Vibrio</taxon>
    </lineage>
</organism>
<dbReference type="InterPro" id="IPR008886">
    <property type="entry name" value="UPF0227/Esterase_YqiA"/>
</dbReference>
<keyword evidence="2" id="KW-1185">Reference proteome</keyword>
<dbReference type="NCBIfam" id="NF008291">
    <property type="entry name" value="PRK11071.1"/>
    <property type="match status" value="1"/>
</dbReference>
<dbReference type="Pfam" id="PF05728">
    <property type="entry name" value="UPF0227"/>
    <property type="match status" value="1"/>
</dbReference>
<name>A0ABS2HN15_9VIBR</name>